<evidence type="ECO:0000259" key="2">
    <source>
        <dbReference type="PROSITE" id="PS50801"/>
    </source>
</evidence>
<dbReference type="PROSITE" id="PS50801">
    <property type="entry name" value="STAS"/>
    <property type="match status" value="1"/>
</dbReference>
<name>A0A6J4M1Q2_9ACTN</name>
<keyword evidence="1" id="KW-0472">Membrane</keyword>
<sequence length="116" mass="12356">MTEATATFDVRREGSASVVDIKGDVTAGSEGTLMSAYDDVGDARAIVLNFSGLSYMNSGGIGLLVTLLVRANRHSQQLLAYGLSDHYRQIFELTRLDEAISIHDDEPAALHAAGVS</sequence>
<dbReference type="PANTHER" id="PTHR33495">
    <property type="entry name" value="ANTI-SIGMA FACTOR ANTAGONIST TM_1081-RELATED-RELATED"/>
    <property type="match status" value="1"/>
</dbReference>
<feature type="transmembrane region" description="Helical" evidence="1">
    <location>
        <begin position="46"/>
        <end position="69"/>
    </location>
</feature>
<dbReference type="InterPro" id="IPR002645">
    <property type="entry name" value="STAS_dom"/>
</dbReference>
<feature type="domain" description="STAS" evidence="2">
    <location>
        <begin position="6"/>
        <end position="113"/>
    </location>
</feature>
<evidence type="ECO:0000313" key="3">
    <source>
        <dbReference type="EMBL" id="CAA9347414.1"/>
    </source>
</evidence>
<keyword evidence="1" id="KW-0812">Transmembrane</keyword>
<dbReference type="EMBL" id="CADCUJ010000052">
    <property type="protein sequence ID" value="CAA9347414.1"/>
    <property type="molecule type" value="Genomic_DNA"/>
</dbReference>
<organism evidence="3">
    <name type="scientific">uncultured Nocardioidaceae bacterium</name>
    <dbReference type="NCBI Taxonomy" id="253824"/>
    <lineage>
        <taxon>Bacteria</taxon>
        <taxon>Bacillati</taxon>
        <taxon>Actinomycetota</taxon>
        <taxon>Actinomycetes</taxon>
        <taxon>Propionibacteriales</taxon>
        <taxon>Nocardioidaceae</taxon>
        <taxon>environmental samples</taxon>
    </lineage>
</organism>
<dbReference type="InterPro" id="IPR036513">
    <property type="entry name" value="STAS_dom_sf"/>
</dbReference>
<reference evidence="3" key="1">
    <citation type="submission" date="2020-02" db="EMBL/GenBank/DDBJ databases">
        <authorList>
            <person name="Meier V. D."/>
        </authorList>
    </citation>
    <scope>NUCLEOTIDE SEQUENCE</scope>
    <source>
        <strain evidence="3">AVDCRST_MAG72</strain>
    </source>
</reference>
<dbReference type="Pfam" id="PF01740">
    <property type="entry name" value="STAS"/>
    <property type="match status" value="1"/>
</dbReference>
<accession>A0A6J4M1Q2</accession>
<dbReference type="SUPFAM" id="SSF52091">
    <property type="entry name" value="SpoIIaa-like"/>
    <property type="match status" value="1"/>
</dbReference>
<dbReference type="Gene3D" id="3.30.750.24">
    <property type="entry name" value="STAS domain"/>
    <property type="match status" value="1"/>
</dbReference>
<evidence type="ECO:0000256" key="1">
    <source>
        <dbReference type="SAM" id="Phobius"/>
    </source>
</evidence>
<dbReference type="PANTHER" id="PTHR33495:SF6">
    <property type="entry name" value="ANTI-SIGMA FACTOR ANTAGONIST"/>
    <property type="match status" value="1"/>
</dbReference>
<keyword evidence="1" id="KW-1133">Transmembrane helix</keyword>
<protein>
    <recommendedName>
        <fullName evidence="2">STAS domain-containing protein</fullName>
    </recommendedName>
</protein>
<dbReference type="GO" id="GO:0043856">
    <property type="term" value="F:anti-sigma factor antagonist activity"/>
    <property type="evidence" value="ECO:0007669"/>
    <property type="project" value="TreeGrafter"/>
</dbReference>
<gene>
    <name evidence="3" type="ORF">AVDCRST_MAG72-1208</name>
</gene>
<proteinExistence type="predicted"/>
<dbReference type="CDD" id="cd07043">
    <property type="entry name" value="STAS_anti-anti-sigma_factors"/>
    <property type="match status" value="1"/>
</dbReference>
<dbReference type="AlphaFoldDB" id="A0A6J4M1Q2"/>